<accession>A0A9P0IVE3</accession>
<name>A0A9P0IVE3_9DIPT</name>
<feature type="compositionally biased region" description="Basic residues" evidence="1">
    <location>
        <begin position="152"/>
        <end position="161"/>
    </location>
</feature>
<feature type="compositionally biased region" description="Basic residues" evidence="1">
    <location>
        <begin position="78"/>
        <end position="90"/>
    </location>
</feature>
<feature type="compositionally biased region" description="Basic residues" evidence="1">
    <location>
        <begin position="392"/>
        <end position="405"/>
    </location>
</feature>
<feature type="region of interest" description="Disordered" evidence="1">
    <location>
        <begin position="73"/>
        <end position="176"/>
    </location>
</feature>
<feature type="signal peptide" evidence="2">
    <location>
        <begin position="1"/>
        <end position="20"/>
    </location>
</feature>
<evidence type="ECO:0000313" key="3">
    <source>
        <dbReference type="EMBL" id="CAH1719841.1"/>
    </source>
</evidence>
<feature type="compositionally biased region" description="Low complexity" evidence="1">
    <location>
        <begin position="369"/>
        <end position="391"/>
    </location>
</feature>
<gene>
    <name evidence="3" type="ORF">CHIRRI_LOCUS7100</name>
</gene>
<dbReference type="Proteomes" id="UP001153620">
    <property type="component" value="Chromosome 2"/>
</dbReference>
<dbReference type="OrthoDB" id="200110at2759"/>
<reference evidence="3" key="2">
    <citation type="submission" date="2022-10" db="EMBL/GenBank/DDBJ databases">
        <authorList>
            <consortium name="ENA_rothamsted_submissions"/>
            <consortium name="culmorum"/>
            <person name="King R."/>
        </authorList>
    </citation>
    <scope>NUCLEOTIDE SEQUENCE</scope>
</reference>
<protein>
    <submittedName>
        <fullName evidence="3">Uncharacterized protein</fullName>
    </submittedName>
</protein>
<sequence length="544" mass="62369">MHHRKLFLVIFISLIHSFYAVRVDTNVVSSTEKSESVDDQLPKAEALTLVIHKHVPLRPFKVIERKDDVVVIHTNGNRNKRKPSTRRRRPSNQYRSKIRSSSNPSHFGGFKDFSSNDSRFPPFPSKNFRASSPKVKNGPPPKSNPSYDYNPKSRRPPKRPPTKQLESVSPSYGPPTINHIDSHFVQPVTLQQQQHNFPTFTINALEPASSNFYSTNDVTKYSPAIGNFPLSDGSSFDVQKTSYGEPIKSASTPDTSSYQFNSNVASILNQINKNNQVAHNFPKLPSKYEESEFSTPIRHNPLNSNSFTSDFSNIDLGDSKNVLSTSNTQKNRFNKFNNYDYDFRNHKNPLIGLEDDGDDEYDNLEYTYSTTTRRPRTTKSTTTTTEFSTTRRYNKKGAFGKRNRGKLSQEHNLDTDDLRDAFTESTNNDFHEIALNSDDFLNFDSQRNHRKSSSPSQLHEIHSTLKAARRNPALRQALGDDFQIVSIQKSLEKDPRTEDLFQRRHDTQRYREFHVGGEINFSQSSPVMWNGEMNNFPRNHKFSS</sequence>
<dbReference type="EMBL" id="OU895878">
    <property type="protein sequence ID" value="CAH1719841.1"/>
    <property type="molecule type" value="Genomic_DNA"/>
</dbReference>
<keyword evidence="4" id="KW-1185">Reference proteome</keyword>
<keyword evidence="2" id="KW-0732">Signal</keyword>
<feature type="region of interest" description="Disordered" evidence="1">
    <location>
        <begin position="369"/>
        <end position="412"/>
    </location>
</feature>
<organism evidence="3 4">
    <name type="scientific">Chironomus riparius</name>
    <dbReference type="NCBI Taxonomy" id="315576"/>
    <lineage>
        <taxon>Eukaryota</taxon>
        <taxon>Metazoa</taxon>
        <taxon>Ecdysozoa</taxon>
        <taxon>Arthropoda</taxon>
        <taxon>Hexapoda</taxon>
        <taxon>Insecta</taxon>
        <taxon>Pterygota</taxon>
        <taxon>Neoptera</taxon>
        <taxon>Endopterygota</taxon>
        <taxon>Diptera</taxon>
        <taxon>Nematocera</taxon>
        <taxon>Chironomoidea</taxon>
        <taxon>Chironomidae</taxon>
        <taxon>Chironominae</taxon>
        <taxon>Chironomus</taxon>
    </lineage>
</organism>
<feature type="compositionally biased region" description="Polar residues" evidence="1">
    <location>
        <begin position="92"/>
        <end position="105"/>
    </location>
</feature>
<evidence type="ECO:0000313" key="4">
    <source>
        <dbReference type="Proteomes" id="UP001153620"/>
    </source>
</evidence>
<dbReference type="AlphaFoldDB" id="A0A9P0IVE3"/>
<feature type="chain" id="PRO_5040451770" evidence="2">
    <location>
        <begin position="21"/>
        <end position="544"/>
    </location>
</feature>
<evidence type="ECO:0000256" key="1">
    <source>
        <dbReference type="SAM" id="MobiDB-lite"/>
    </source>
</evidence>
<reference evidence="3" key="1">
    <citation type="submission" date="2022-01" db="EMBL/GenBank/DDBJ databases">
        <authorList>
            <person name="King R."/>
        </authorList>
    </citation>
    <scope>NUCLEOTIDE SEQUENCE</scope>
</reference>
<evidence type="ECO:0000256" key="2">
    <source>
        <dbReference type="SAM" id="SignalP"/>
    </source>
</evidence>
<proteinExistence type="predicted"/>